<dbReference type="InterPro" id="IPR020849">
    <property type="entry name" value="Small_GTPase_Ras-type"/>
</dbReference>
<evidence type="ECO:0000256" key="1">
    <source>
        <dbReference type="ARBA" id="ARBA00022741"/>
    </source>
</evidence>
<keyword evidence="5" id="KW-1185">Reference proteome</keyword>
<sequence length="299" mass="35102">MGNNTSNSVEKRRKKHFPLKLQSFSTGWKLTKEHIKEIEQAFSRYRLQDVLTIFLSLLGEHDNFRMYYRLTRPDLCDMNLDNSLSTNYPISADWLSLFNYFGRIFCLALWPYSKQKAIYTITIVGEPGCGKSNLAYRMATGKFVGSCDPTIEELFRIQIQLDKNNDCSIDILDTAEMEEFIPLRENPIDEVTVLSLDIIYVKQTHQTKQLRKIISKMITLILIILLICANKKIFVMLKLQPKIISIYNFYFNLLFITYGLILLRIEMSFYCYLEKQQKKKLNGIVKYLLLIFEKSVIFL</sequence>
<name>X6M353_RETFI</name>
<dbReference type="GO" id="GO:0007165">
    <property type="term" value="P:signal transduction"/>
    <property type="evidence" value="ECO:0007669"/>
    <property type="project" value="InterPro"/>
</dbReference>
<protein>
    <submittedName>
        <fullName evidence="4">Uncharacterized protein</fullName>
    </submittedName>
</protein>
<dbReference type="GO" id="GO:0003924">
    <property type="term" value="F:GTPase activity"/>
    <property type="evidence" value="ECO:0007669"/>
    <property type="project" value="InterPro"/>
</dbReference>
<dbReference type="SMART" id="SM00173">
    <property type="entry name" value="RAS"/>
    <property type="match status" value="1"/>
</dbReference>
<accession>X6M353</accession>
<keyword evidence="2" id="KW-0342">GTP-binding</keyword>
<dbReference type="AlphaFoldDB" id="X6M353"/>
<dbReference type="InterPro" id="IPR001806">
    <property type="entry name" value="Small_GTPase"/>
</dbReference>
<dbReference type="GO" id="GO:0005525">
    <property type="term" value="F:GTP binding"/>
    <property type="evidence" value="ECO:0007669"/>
    <property type="project" value="UniProtKB-KW"/>
</dbReference>
<evidence type="ECO:0000313" key="5">
    <source>
        <dbReference type="Proteomes" id="UP000023152"/>
    </source>
</evidence>
<organism evidence="4 5">
    <name type="scientific">Reticulomyxa filosa</name>
    <dbReference type="NCBI Taxonomy" id="46433"/>
    <lineage>
        <taxon>Eukaryota</taxon>
        <taxon>Sar</taxon>
        <taxon>Rhizaria</taxon>
        <taxon>Retaria</taxon>
        <taxon>Foraminifera</taxon>
        <taxon>Monothalamids</taxon>
        <taxon>Reticulomyxidae</taxon>
        <taxon>Reticulomyxa</taxon>
    </lineage>
</organism>
<feature type="transmembrane region" description="Helical" evidence="3">
    <location>
        <begin position="249"/>
        <end position="273"/>
    </location>
</feature>
<dbReference type="Pfam" id="PF00071">
    <property type="entry name" value="Ras"/>
    <property type="match status" value="1"/>
</dbReference>
<keyword evidence="1" id="KW-0547">Nucleotide-binding</keyword>
<keyword evidence="3" id="KW-0812">Transmembrane</keyword>
<reference evidence="4 5" key="1">
    <citation type="journal article" date="2013" name="Curr. Biol.">
        <title>The Genome of the Foraminiferan Reticulomyxa filosa.</title>
        <authorList>
            <person name="Glockner G."/>
            <person name="Hulsmann N."/>
            <person name="Schleicher M."/>
            <person name="Noegel A.A."/>
            <person name="Eichinger L."/>
            <person name="Gallinger C."/>
            <person name="Pawlowski J."/>
            <person name="Sierra R."/>
            <person name="Euteneuer U."/>
            <person name="Pillet L."/>
            <person name="Moustafa A."/>
            <person name="Platzer M."/>
            <person name="Groth M."/>
            <person name="Szafranski K."/>
            <person name="Schliwa M."/>
        </authorList>
    </citation>
    <scope>NUCLEOTIDE SEQUENCE [LARGE SCALE GENOMIC DNA]</scope>
</reference>
<dbReference type="Gene3D" id="3.40.50.300">
    <property type="entry name" value="P-loop containing nucleotide triphosphate hydrolases"/>
    <property type="match status" value="1"/>
</dbReference>
<dbReference type="Proteomes" id="UP000023152">
    <property type="component" value="Unassembled WGS sequence"/>
</dbReference>
<evidence type="ECO:0000256" key="3">
    <source>
        <dbReference type="SAM" id="Phobius"/>
    </source>
</evidence>
<keyword evidence="3" id="KW-1133">Transmembrane helix</keyword>
<feature type="transmembrane region" description="Helical" evidence="3">
    <location>
        <begin position="217"/>
        <end position="237"/>
    </location>
</feature>
<dbReference type="OrthoDB" id="265044at2759"/>
<dbReference type="PRINTS" id="PR00449">
    <property type="entry name" value="RASTRNSFRMNG"/>
</dbReference>
<evidence type="ECO:0000256" key="2">
    <source>
        <dbReference type="ARBA" id="ARBA00023134"/>
    </source>
</evidence>
<evidence type="ECO:0000313" key="4">
    <source>
        <dbReference type="EMBL" id="ETO07450.1"/>
    </source>
</evidence>
<gene>
    <name evidence="4" type="ORF">RFI_29943</name>
</gene>
<dbReference type="SUPFAM" id="SSF52540">
    <property type="entry name" value="P-loop containing nucleoside triphosphate hydrolases"/>
    <property type="match status" value="1"/>
</dbReference>
<dbReference type="GO" id="GO:0016020">
    <property type="term" value="C:membrane"/>
    <property type="evidence" value="ECO:0007669"/>
    <property type="project" value="InterPro"/>
</dbReference>
<dbReference type="PANTHER" id="PTHR24070">
    <property type="entry name" value="RAS, DI-RAS, AND RHEB FAMILY MEMBERS OF SMALL GTPASE SUPERFAMILY"/>
    <property type="match status" value="1"/>
</dbReference>
<dbReference type="EMBL" id="ASPP01026154">
    <property type="protein sequence ID" value="ETO07450.1"/>
    <property type="molecule type" value="Genomic_DNA"/>
</dbReference>
<proteinExistence type="predicted"/>
<keyword evidence="3" id="KW-0472">Membrane</keyword>
<comment type="caution">
    <text evidence="4">The sequence shown here is derived from an EMBL/GenBank/DDBJ whole genome shotgun (WGS) entry which is preliminary data.</text>
</comment>
<dbReference type="InterPro" id="IPR027417">
    <property type="entry name" value="P-loop_NTPase"/>
</dbReference>